<evidence type="ECO:0000313" key="2">
    <source>
        <dbReference type="Proteomes" id="UP001152523"/>
    </source>
</evidence>
<comment type="caution">
    <text evidence="1">The sequence shown here is derived from an EMBL/GenBank/DDBJ whole genome shotgun (WGS) entry which is preliminary data.</text>
</comment>
<accession>A0AAV0CCI5</accession>
<name>A0AAV0CCI5_9ASTE</name>
<dbReference type="EMBL" id="CAMAPF010000023">
    <property type="protein sequence ID" value="CAH9073058.1"/>
    <property type="molecule type" value="Genomic_DNA"/>
</dbReference>
<protein>
    <submittedName>
        <fullName evidence="1">Uncharacterized protein</fullName>
    </submittedName>
</protein>
<dbReference type="AlphaFoldDB" id="A0AAV0CCI5"/>
<proteinExistence type="predicted"/>
<keyword evidence="2" id="KW-1185">Reference proteome</keyword>
<evidence type="ECO:0000313" key="1">
    <source>
        <dbReference type="EMBL" id="CAH9073058.1"/>
    </source>
</evidence>
<dbReference type="Proteomes" id="UP001152523">
    <property type="component" value="Unassembled WGS sequence"/>
</dbReference>
<sequence length="110" mass="12150">MQRGLNSSNRWLRSNREFGPLLGHTLSAPLPLLLQPTGKQLLVFLSLCLSLGNPKLLLSNSGPLPLEGQQSYQPLYFRSFANLLSLFISKCPAVCVDILPDIIFLGQVED</sequence>
<gene>
    <name evidence="1" type="ORF">CEPIT_LOCUS4512</name>
</gene>
<organism evidence="1 2">
    <name type="scientific">Cuscuta epithymum</name>
    <dbReference type="NCBI Taxonomy" id="186058"/>
    <lineage>
        <taxon>Eukaryota</taxon>
        <taxon>Viridiplantae</taxon>
        <taxon>Streptophyta</taxon>
        <taxon>Embryophyta</taxon>
        <taxon>Tracheophyta</taxon>
        <taxon>Spermatophyta</taxon>
        <taxon>Magnoliopsida</taxon>
        <taxon>eudicotyledons</taxon>
        <taxon>Gunneridae</taxon>
        <taxon>Pentapetalae</taxon>
        <taxon>asterids</taxon>
        <taxon>lamiids</taxon>
        <taxon>Solanales</taxon>
        <taxon>Convolvulaceae</taxon>
        <taxon>Cuscuteae</taxon>
        <taxon>Cuscuta</taxon>
        <taxon>Cuscuta subgen. Cuscuta</taxon>
    </lineage>
</organism>
<reference evidence="1" key="1">
    <citation type="submission" date="2022-07" db="EMBL/GenBank/DDBJ databases">
        <authorList>
            <person name="Macas J."/>
            <person name="Novak P."/>
            <person name="Neumann P."/>
        </authorList>
    </citation>
    <scope>NUCLEOTIDE SEQUENCE</scope>
</reference>